<sequence>MKAAFLEEPQKIVFKEIAIPEPKRGEVRVKLSKVGICGSDVHLFLGHRLLNKPTVIGHEGLGIIDKLGEGVNNRKVGEKVVIEPNIACNHCKHCLNGKGYICSNKRVIGLLENGCFAEYVCVPADYCWVVPAEMDELDAVCIEPMAVGVHALFTSSAKPGDTIAIIGLGAIGLLLNHLALRLGYNVFVSEINQQKLQMAVEEGAIAANGDADTLNKLWEENDVSAVFECAGSAATASLVAAAAPRGSEIVLVGLSEKQANFTPLKIAREGISILPSIIYHHPTDFRRAIQLIRNKTIQPHRIISSFSPFHDLQNALEKAAIGAESKIIIEI</sequence>
<evidence type="ECO:0000256" key="1">
    <source>
        <dbReference type="ARBA" id="ARBA00022723"/>
    </source>
</evidence>
<dbReference type="Gene3D" id="3.40.50.720">
    <property type="entry name" value="NAD(P)-binding Rossmann-like Domain"/>
    <property type="match status" value="1"/>
</dbReference>
<dbReference type="RefSeq" id="WP_015028434.1">
    <property type="nucleotide sequence ID" value="NC_018748.1"/>
</dbReference>
<dbReference type="InterPro" id="IPR013149">
    <property type="entry name" value="ADH-like_C"/>
</dbReference>
<keyword evidence="3" id="KW-0560">Oxidoreductase</keyword>
<gene>
    <name evidence="5" type="ordered locus">Emtol_1588</name>
</gene>
<dbReference type="InterPro" id="IPR036291">
    <property type="entry name" value="NAD(P)-bd_dom_sf"/>
</dbReference>
<accession>A0ABN4AKD2</accession>
<dbReference type="SMART" id="SM00829">
    <property type="entry name" value="PKS_ER"/>
    <property type="match status" value="1"/>
</dbReference>
<dbReference type="InterPro" id="IPR013154">
    <property type="entry name" value="ADH-like_N"/>
</dbReference>
<dbReference type="InterPro" id="IPR050129">
    <property type="entry name" value="Zn_alcohol_dh"/>
</dbReference>
<evidence type="ECO:0000313" key="6">
    <source>
        <dbReference type="Proteomes" id="UP000002875"/>
    </source>
</evidence>
<dbReference type="Proteomes" id="UP000002875">
    <property type="component" value="Chromosome"/>
</dbReference>
<evidence type="ECO:0000313" key="5">
    <source>
        <dbReference type="EMBL" id="AFK02734.1"/>
    </source>
</evidence>
<dbReference type="InterPro" id="IPR011032">
    <property type="entry name" value="GroES-like_sf"/>
</dbReference>
<evidence type="ECO:0000256" key="2">
    <source>
        <dbReference type="ARBA" id="ARBA00022833"/>
    </source>
</evidence>
<reference evidence="5 6" key="1">
    <citation type="submission" date="2011-07" db="EMBL/GenBank/DDBJ databases">
        <title>The complete genome of chromosome of Emticicia oligotrophica DSM 17448.</title>
        <authorList>
            <consortium name="US DOE Joint Genome Institute (JGI-PGF)"/>
            <person name="Lucas S."/>
            <person name="Han J."/>
            <person name="Lapidus A."/>
            <person name="Bruce D."/>
            <person name="Goodwin L."/>
            <person name="Pitluck S."/>
            <person name="Peters L."/>
            <person name="Kyrpides N."/>
            <person name="Mavromatis K."/>
            <person name="Ivanova N."/>
            <person name="Ovchinnikova G."/>
            <person name="Teshima H."/>
            <person name="Detter J.C."/>
            <person name="Tapia R."/>
            <person name="Han C."/>
            <person name="Land M."/>
            <person name="Hauser L."/>
            <person name="Markowitz V."/>
            <person name="Cheng J.-F."/>
            <person name="Hugenholtz P."/>
            <person name="Woyke T."/>
            <person name="Wu D."/>
            <person name="Tindall B."/>
            <person name="Pomrenke H."/>
            <person name="Brambilla E."/>
            <person name="Klenk H.-P."/>
            <person name="Eisen J.A."/>
        </authorList>
    </citation>
    <scope>NUCLEOTIDE SEQUENCE [LARGE SCALE GENOMIC DNA]</scope>
    <source>
        <strain evidence="5 6">DSM 17448</strain>
    </source>
</reference>
<dbReference type="InterPro" id="IPR020843">
    <property type="entry name" value="ER"/>
</dbReference>
<keyword evidence="1" id="KW-0479">Metal-binding</keyword>
<dbReference type="EMBL" id="CP002961">
    <property type="protein sequence ID" value="AFK02734.1"/>
    <property type="molecule type" value="Genomic_DNA"/>
</dbReference>
<dbReference type="PANTHER" id="PTHR43401">
    <property type="entry name" value="L-THREONINE 3-DEHYDROGENASE"/>
    <property type="match status" value="1"/>
</dbReference>
<dbReference type="Pfam" id="PF00107">
    <property type="entry name" value="ADH_zinc_N"/>
    <property type="match status" value="1"/>
</dbReference>
<evidence type="ECO:0000256" key="3">
    <source>
        <dbReference type="ARBA" id="ARBA00023002"/>
    </source>
</evidence>
<organism evidence="5 6">
    <name type="scientific">Emticicia oligotrophica (strain DSM 17448 / CIP 109782 / MTCC 6937 / GPTSA100-15)</name>
    <dbReference type="NCBI Taxonomy" id="929562"/>
    <lineage>
        <taxon>Bacteria</taxon>
        <taxon>Pseudomonadati</taxon>
        <taxon>Bacteroidota</taxon>
        <taxon>Cytophagia</taxon>
        <taxon>Cytophagales</taxon>
        <taxon>Leadbetterellaceae</taxon>
        <taxon>Emticicia</taxon>
    </lineage>
</organism>
<dbReference type="Pfam" id="PF08240">
    <property type="entry name" value="ADH_N"/>
    <property type="match status" value="1"/>
</dbReference>
<keyword evidence="6" id="KW-1185">Reference proteome</keyword>
<evidence type="ECO:0000259" key="4">
    <source>
        <dbReference type="SMART" id="SM00829"/>
    </source>
</evidence>
<feature type="domain" description="Enoyl reductase (ER)" evidence="4">
    <location>
        <begin position="7"/>
        <end position="329"/>
    </location>
</feature>
<dbReference type="PANTHER" id="PTHR43401:SF2">
    <property type="entry name" value="L-THREONINE 3-DEHYDROGENASE"/>
    <property type="match status" value="1"/>
</dbReference>
<proteinExistence type="predicted"/>
<keyword evidence="2" id="KW-0862">Zinc</keyword>
<dbReference type="SUPFAM" id="SSF50129">
    <property type="entry name" value="GroES-like"/>
    <property type="match status" value="1"/>
</dbReference>
<dbReference type="SUPFAM" id="SSF51735">
    <property type="entry name" value="NAD(P)-binding Rossmann-fold domains"/>
    <property type="match status" value="1"/>
</dbReference>
<name>A0ABN4AKD2_EMTOG</name>
<protein>
    <submittedName>
        <fullName evidence="5">Alcohol dehydrogenase GroES domain protein</fullName>
    </submittedName>
</protein>
<dbReference type="Gene3D" id="3.90.180.10">
    <property type="entry name" value="Medium-chain alcohol dehydrogenases, catalytic domain"/>
    <property type="match status" value="1"/>
</dbReference>